<gene>
    <name evidence="7" type="ORF">GCM10009409_10920</name>
</gene>
<evidence type="ECO:0000256" key="2">
    <source>
        <dbReference type="ARBA" id="ARBA00022737"/>
    </source>
</evidence>
<dbReference type="Pfam" id="PF00400">
    <property type="entry name" value="WD40"/>
    <property type="match status" value="1"/>
</dbReference>
<evidence type="ECO:0000256" key="4">
    <source>
        <dbReference type="ARBA" id="ARBA00040390"/>
    </source>
</evidence>
<keyword evidence="2" id="KW-0677">Repeat</keyword>
<name>A0ABQ2Q374_9GAMM</name>
<keyword evidence="6" id="KW-0732">Signal</keyword>
<dbReference type="InterPro" id="IPR019775">
    <property type="entry name" value="WD40_repeat_CS"/>
</dbReference>
<dbReference type="RefSeq" id="WP_188918114.1">
    <property type="nucleotide sequence ID" value="NZ_BMQV01000007.1"/>
</dbReference>
<evidence type="ECO:0000313" key="8">
    <source>
        <dbReference type="Proteomes" id="UP000654367"/>
    </source>
</evidence>
<feature type="signal peptide" evidence="6">
    <location>
        <begin position="1"/>
        <end position="26"/>
    </location>
</feature>
<protein>
    <recommendedName>
        <fullName evidence="4">Serine-threonine kinase receptor-associated protein</fullName>
    </recommendedName>
</protein>
<dbReference type="Gene3D" id="2.130.10.10">
    <property type="entry name" value="YVTN repeat-like/Quinoprotein amine dehydrogenase"/>
    <property type="match status" value="2"/>
</dbReference>
<dbReference type="PROSITE" id="PS50082">
    <property type="entry name" value="WD_REPEATS_2"/>
    <property type="match status" value="1"/>
</dbReference>
<keyword evidence="1 5" id="KW-0853">WD repeat</keyword>
<evidence type="ECO:0000256" key="5">
    <source>
        <dbReference type="PROSITE-ProRule" id="PRU00221"/>
    </source>
</evidence>
<feature type="chain" id="PRO_5045713357" description="Serine-threonine kinase receptor-associated protein" evidence="6">
    <location>
        <begin position="27"/>
        <end position="322"/>
    </location>
</feature>
<dbReference type="SMART" id="SM00320">
    <property type="entry name" value="WD40"/>
    <property type="match status" value="5"/>
</dbReference>
<feature type="repeat" description="WD" evidence="5">
    <location>
        <begin position="156"/>
        <end position="197"/>
    </location>
</feature>
<dbReference type="PROSITE" id="PS00678">
    <property type="entry name" value="WD_REPEATS_1"/>
    <property type="match status" value="1"/>
</dbReference>
<dbReference type="PANTHER" id="PTHR19877">
    <property type="entry name" value="EUKARYOTIC TRANSLATION INITIATION FACTOR 3 SUBUNIT I"/>
    <property type="match status" value="1"/>
</dbReference>
<sequence length="322" mass="34900">MTQVPMLLFWSTWLCVALLSACQPSADKMMVLTTDASYSASLSNDGNIALVSTANNGVQVWDLTGPSISYQWLQGKQDNTSNVIDTAISANNTFAATMSSDSLAIWRLDDGSSVGWWSLPSYAQSVAIANNGQTLVGLVDGSVVSLSPQKNRLIQFLGHQEKVNNVSISADGETALSGGNDGKVMLWNSQTGQPMQQWQMDSRITKVLINDSGSLSFAADITGNANLWHSNSGDSLSQLDIKRRQMNFSAARFVKNDTQLLTGTPSKEIFLWQVDSGKKTGHWQVQLSKNTQNRGAVVYSVAMTTQGSIVSISSQGLIEYWQ</sequence>
<accession>A0ABQ2Q374</accession>
<dbReference type="InterPro" id="IPR011047">
    <property type="entry name" value="Quinoprotein_ADH-like_sf"/>
</dbReference>
<dbReference type="Proteomes" id="UP000654367">
    <property type="component" value="Unassembled WGS sequence"/>
</dbReference>
<keyword evidence="8" id="KW-1185">Reference proteome</keyword>
<evidence type="ECO:0000256" key="3">
    <source>
        <dbReference type="ARBA" id="ARBA00038394"/>
    </source>
</evidence>
<evidence type="ECO:0000256" key="1">
    <source>
        <dbReference type="ARBA" id="ARBA00022574"/>
    </source>
</evidence>
<dbReference type="PANTHER" id="PTHR19877:SF1">
    <property type="entry name" value="EUKARYOTIC TRANSLATION INITIATION FACTOR 3 SUBUNIT I"/>
    <property type="match status" value="1"/>
</dbReference>
<comment type="similarity">
    <text evidence="3">Belongs to the WD repeat STRAP family.</text>
</comment>
<dbReference type="SUPFAM" id="SSF50998">
    <property type="entry name" value="Quinoprotein alcohol dehydrogenase-like"/>
    <property type="match status" value="1"/>
</dbReference>
<dbReference type="InterPro" id="IPR001680">
    <property type="entry name" value="WD40_rpt"/>
</dbReference>
<dbReference type="EMBL" id="BMQV01000007">
    <property type="protein sequence ID" value="GGP46058.1"/>
    <property type="molecule type" value="Genomic_DNA"/>
</dbReference>
<proteinExistence type="inferred from homology"/>
<organism evidence="7 8">
    <name type="scientific">Shewanella saliphila</name>
    <dbReference type="NCBI Taxonomy" id="2282698"/>
    <lineage>
        <taxon>Bacteria</taxon>
        <taxon>Pseudomonadati</taxon>
        <taxon>Pseudomonadota</taxon>
        <taxon>Gammaproteobacteria</taxon>
        <taxon>Alteromonadales</taxon>
        <taxon>Shewanellaceae</taxon>
        <taxon>Shewanella</taxon>
    </lineage>
</organism>
<dbReference type="InterPro" id="IPR015943">
    <property type="entry name" value="WD40/YVTN_repeat-like_dom_sf"/>
</dbReference>
<comment type="caution">
    <text evidence="7">The sequence shown here is derived from an EMBL/GenBank/DDBJ whole genome shotgun (WGS) entry which is preliminary data.</text>
</comment>
<evidence type="ECO:0000313" key="7">
    <source>
        <dbReference type="EMBL" id="GGP46058.1"/>
    </source>
</evidence>
<evidence type="ECO:0000256" key="6">
    <source>
        <dbReference type="SAM" id="SignalP"/>
    </source>
</evidence>
<dbReference type="PROSITE" id="PS50294">
    <property type="entry name" value="WD_REPEATS_REGION"/>
    <property type="match status" value="1"/>
</dbReference>
<reference evidence="8" key="1">
    <citation type="journal article" date="2019" name="Int. J. Syst. Evol. Microbiol.">
        <title>The Global Catalogue of Microorganisms (GCM) 10K type strain sequencing project: providing services to taxonomists for standard genome sequencing and annotation.</title>
        <authorList>
            <consortium name="The Broad Institute Genomics Platform"/>
            <consortium name="The Broad Institute Genome Sequencing Center for Infectious Disease"/>
            <person name="Wu L."/>
            <person name="Ma J."/>
        </authorList>
    </citation>
    <scope>NUCLEOTIDE SEQUENCE [LARGE SCALE GENOMIC DNA]</scope>
    <source>
        <strain evidence="8">JCM 32304</strain>
    </source>
</reference>